<dbReference type="Proteomes" id="UP000035017">
    <property type="component" value="Unassembled WGS sequence"/>
</dbReference>
<organism evidence="1 2">
    <name type="scientific">Agrobacterium tumefaciens</name>
    <dbReference type="NCBI Taxonomy" id="358"/>
    <lineage>
        <taxon>Bacteria</taxon>
        <taxon>Pseudomonadati</taxon>
        <taxon>Pseudomonadota</taxon>
        <taxon>Alphaproteobacteria</taxon>
        <taxon>Hyphomicrobiales</taxon>
        <taxon>Rhizobiaceae</taxon>
        <taxon>Rhizobium/Agrobacterium group</taxon>
        <taxon>Agrobacterium</taxon>
        <taxon>Agrobacterium tumefaciens complex</taxon>
    </lineage>
</organism>
<name>A0A0D0KM25_AGRTU</name>
<accession>A0A0D0KM25</accession>
<evidence type="ECO:0008006" key="3">
    <source>
        <dbReference type="Google" id="ProtNLM"/>
    </source>
</evidence>
<dbReference type="GO" id="GO:0030246">
    <property type="term" value="F:carbohydrate binding"/>
    <property type="evidence" value="ECO:0007669"/>
    <property type="project" value="InterPro"/>
</dbReference>
<dbReference type="SUPFAM" id="SSF74650">
    <property type="entry name" value="Galactose mutarotase-like"/>
    <property type="match status" value="1"/>
</dbReference>
<dbReference type="GO" id="GO:0003824">
    <property type="term" value="F:catalytic activity"/>
    <property type="evidence" value="ECO:0007669"/>
    <property type="project" value="InterPro"/>
</dbReference>
<evidence type="ECO:0000313" key="2">
    <source>
        <dbReference type="Proteomes" id="UP000035017"/>
    </source>
</evidence>
<dbReference type="Gene3D" id="2.70.98.10">
    <property type="match status" value="1"/>
</dbReference>
<dbReference type="AlphaFoldDB" id="A0A0D0KM25"/>
<proteinExistence type="predicted"/>
<reference evidence="1 2" key="1">
    <citation type="submission" date="2014-12" db="EMBL/GenBank/DDBJ databases">
        <title>16Stimator: statistical estimation of ribosomal gene copy numbers from draft genome assemblies.</title>
        <authorList>
            <person name="Perisin M.A."/>
            <person name="Vetter M."/>
            <person name="Gilbert J.A."/>
            <person name="Bergelson J."/>
        </authorList>
    </citation>
    <scope>NUCLEOTIDE SEQUENCE [LARGE SCALE GENOMIC DNA]</scope>
    <source>
        <strain evidence="1 2">MEJ076</strain>
    </source>
</reference>
<sequence length="346" mass="37710">MRDVTDPDNSSVHMVWDCGEASLQSLGGMLGPVTFRLPDGRPVQPLHVAPWENEDLSDHPPILRRLRGEWPCVPFGMPPEAPLPERWQLEAGSASHAPDVAGAYPHGFGSNHYWRLASDGVSQMTAEIEYPPASAISHMHRRITATPGKAELTFELSISARRDCRMPIGLHPVFALSSETGSMHLDPGNYAAVHSHPLEESAGITPFESGSIFADLSKLPARDGSFIDACRLPLASPSEILLLLSGASGKAALTNTAEGYVTELEWDQHVFPNLMLWISNRGRTHAPWSGRHLALGMEPVRAAFDLGEQVSAANNPLRQAGIETSWAFTAGECLTTRYSIRCMPRL</sequence>
<evidence type="ECO:0000313" key="1">
    <source>
        <dbReference type="EMBL" id="KIQ00606.1"/>
    </source>
</evidence>
<comment type="caution">
    <text evidence="1">The sequence shown here is derived from an EMBL/GenBank/DDBJ whole genome shotgun (WGS) entry which is preliminary data.</text>
</comment>
<dbReference type="InterPro" id="IPR011013">
    <property type="entry name" value="Gal_mutarotase_sf_dom"/>
</dbReference>
<protein>
    <recommendedName>
        <fullName evidence="3">Aldose 1-epimerase</fullName>
    </recommendedName>
</protein>
<dbReference type="EMBL" id="JXQV01000017">
    <property type="protein sequence ID" value="KIQ00606.1"/>
    <property type="molecule type" value="Genomic_DNA"/>
</dbReference>
<dbReference type="GO" id="GO:0005975">
    <property type="term" value="P:carbohydrate metabolic process"/>
    <property type="evidence" value="ECO:0007669"/>
    <property type="project" value="InterPro"/>
</dbReference>
<dbReference type="InterPro" id="IPR014718">
    <property type="entry name" value="GH-type_carb-bd"/>
</dbReference>
<gene>
    <name evidence="1" type="ORF">RU07_16645</name>
</gene>